<evidence type="ECO:0000256" key="7">
    <source>
        <dbReference type="ARBA" id="ARBA00022505"/>
    </source>
</evidence>
<organism evidence="19 20">
    <name type="scientific">Staphylococcus cohnii subsp. cohnii</name>
    <dbReference type="NCBI Taxonomy" id="74704"/>
    <lineage>
        <taxon>Bacteria</taxon>
        <taxon>Bacillati</taxon>
        <taxon>Bacillota</taxon>
        <taxon>Bacilli</taxon>
        <taxon>Bacillales</taxon>
        <taxon>Staphylococcaceae</taxon>
        <taxon>Staphylococcus</taxon>
        <taxon>Staphylococcus cohnii species complex</taxon>
    </lineage>
</organism>
<dbReference type="FunFam" id="2.40.40.20:FF:000005">
    <property type="entry name" value="Periplasmic nitrate reductase"/>
    <property type="match status" value="1"/>
</dbReference>
<evidence type="ECO:0000256" key="2">
    <source>
        <dbReference type="ARBA" id="ARBA00001942"/>
    </source>
</evidence>
<dbReference type="Pfam" id="PF13510">
    <property type="entry name" value="Fer2_4"/>
    <property type="match status" value="1"/>
</dbReference>
<comment type="caution">
    <text evidence="19">The sequence shown here is derived from an EMBL/GenBank/DDBJ whole genome shotgun (WGS) entry which is preliminary data.</text>
</comment>
<protein>
    <recommendedName>
        <fullName evidence="5">formate dehydrogenase</fullName>
        <ecNumber evidence="5">1.17.1.9</ecNumber>
    </recommendedName>
</protein>
<accession>A0A0M2P4G6</accession>
<keyword evidence="12" id="KW-0408">Iron</keyword>
<keyword evidence="9" id="KW-0479">Metal-binding</keyword>
<dbReference type="Pfam" id="PF01568">
    <property type="entry name" value="Molydop_binding"/>
    <property type="match status" value="1"/>
</dbReference>
<evidence type="ECO:0000256" key="12">
    <source>
        <dbReference type="ARBA" id="ARBA00023004"/>
    </source>
</evidence>
<evidence type="ECO:0000256" key="13">
    <source>
        <dbReference type="ARBA" id="ARBA00023014"/>
    </source>
</evidence>
<dbReference type="SUPFAM" id="SSF53706">
    <property type="entry name" value="Formate dehydrogenase/DMSO reductase, domains 1-3"/>
    <property type="match status" value="1"/>
</dbReference>
<dbReference type="FunFam" id="3.40.228.10:FF:000002">
    <property type="entry name" value="Formate dehydrogenase subunit alpha"/>
    <property type="match status" value="1"/>
</dbReference>
<comment type="cofactor">
    <cofactor evidence="3">
        <name>[4Fe-4S] cluster</name>
        <dbReference type="ChEBI" id="CHEBI:49883"/>
    </cofactor>
</comment>
<dbReference type="PATRIC" id="fig|74704.6.peg.1781"/>
<dbReference type="InterPro" id="IPR006478">
    <property type="entry name" value="Formate_DH_asu"/>
</dbReference>
<dbReference type="GO" id="GO:0022904">
    <property type="term" value="P:respiratory electron transport chain"/>
    <property type="evidence" value="ECO:0007669"/>
    <property type="project" value="TreeGrafter"/>
</dbReference>
<dbReference type="InterPro" id="IPR017900">
    <property type="entry name" value="4Fe4S_Fe_S_CS"/>
</dbReference>
<dbReference type="SMART" id="SM00926">
    <property type="entry name" value="Molybdop_Fe4S4"/>
    <property type="match status" value="1"/>
</dbReference>
<dbReference type="InterPro" id="IPR006963">
    <property type="entry name" value="Mopterin_OxRdtase_4Fe-4S_dom"/>
</dbReference>
<keyword evidence="8" id="KW-0001">2Fe-2S</keyword>
<dbReference type="Pfam" id="PF04879">
    <property type="entry name" value="Molybdop_Fe4S4"/>
    <property type="match status" value="1"/>
</dbReference>
<dbReference type="SUPFAM" id="SSF50692">
    <property type="entry name" value="ADC-like"/>
    <property type="match status" value="1"/>
</dbReference>
<dbReference type="AlphaFoldDB" id="A0A0M2P4G6"/>
<feature type="domain" description="4Fe-4S ferredoxin-type" evidence="16">
    <location>
        <begin position="181"/>
        <end position="211"/>
    </location>
</feature>
<dbReference type="InterPro" id="IPR036010">
    <property type="entry name" value="2Fe-2S_ferredoxin-like_sf"/>
</dbReference>
<dbReference type="FunFam" id="3.10.20.740:FF:000003">
    <property type="entry name" value="Formate dehydrogenase subunit alpha"/>
    <property type="match status" value="1"/>
</dbReference>
<evidence type="ECO:0000256" key="1">
    <source>
        <dbReference type="ARBA" id="ARBA00000455"/>
    </source>
</evidence>
<dbReference type="InterPro" id="IPR019574">
    <property type="entry name" value="NADH_UbQ_OxRdtase_Gsu_4Fe4S-bd"/>
</dbReference>
<dbReference type="GO" id="GO:0051537">
    <property type="term" value="F:2 iron, 2 sulfur cluster binding"/>
    <property type="evidence" value="ECO:0007669"/>
    <property type="project" value="UniProtKB-KW"/>
</dbReference>
<dbReference type="GeneID" id="58096809"/>
<dbReference type="GO" id="GO:0003954">
    <property type="term" value="F:NADH dehydrogenase activity"/>
    <property type="evidence" value="ECO:0007669"/>
    <property type="project" value="TreeGrafter"/>
</dbReference>
<dbReference type="Proteomes" id="UP000034455">
    <property type="component" value="Unassembled WGS sequence"/>
</dbReference>
<dbReference type="InterPro" id="IPR017896">
    <property type="entry name" value="4Fe4S_Fe-S-bd"/>
</dbReference>
<dbReference type="InterPro" id="IPR006656">
    <property type="entry name" value="Mopterin_OxRdtase"/>
</dbReference>
<dbReference type="CDD" id="cd02792">
    <property type="entry name" value="MopB_CT_Formate-Dh-Na-like"/>
    <property type="match status" value="1"/>
</dbReference>
<reference evidence="19 20" key="1">
    <citation type="submission" date="2015-03" db="EMBL/GenBank/DDBJ databases">
        <title>Genome Assembly of Staphylococcus cohnii subsp. cohnii strain G22B2.</title>
        <authorList>
            <person name="Nair G."/>
            <person name="Kaur G."/>
            <person name="Khatri I."/>
            <person name="Singh N.K."/>
            <person name="Sathyabama S."/>
            <person name="Maurya S.K."/>
            <person name="Subramanian S."/>
            <person name="Agrewala J.N."/>
            <person name="Mayilraj S."/>
        </authorList>
    </citation>
    <scope>NUCLEOTIDE SEQUENCE [LARGE SCALE GENOMIC DNA]</scope>
    <source>
        <strain evidence="19 20">G22B2</strain>
    </source>
</reference>
<dbReference type="InterPro" id="IPR001041">
    <property type="entry name" value="2Fe-2S_ferredoxin-type"/>
</dbReference>
<dbReference type="Gene3D" id="3.40.228.10">
    <property type="entry name" value="Dimethylsulfoxide Reductase, domain 2"/>
    <property type="match status" value="1"/>
</dbReference>
<keyword evidence="11" id="KW-0560">Oxidoreductase</keyword>
<dbReference type="PROSITE" id="PS00932">
    <property type="entry name" value="MOLYBDOPTERIN_PROK_3"/>
    <property type="match status" value="1"/>
</dbReference>
<dbReference type="SUPFAM" id="SSF54862">
    <property type="entry name" value="4Fe-4S ferredoxins"/>
    <property type="match status" value="1"/>
</dbReference>
<dbReference type="SMART" id="SM00929">
    <property type="entry name" value="NADH-G_4Fe-4S_3"/>
    <property type="match status" value="1"/>
</dbReference>
<keyword evidence="7" id="KW-0500">Molybdenum</keyword>
<dbReference type="PIRSF" id="PIRSF036643">
    <property type="entry name" value="FDH_alpha"/>
    <property type="match status" value="1"/>
</dbReference>
<evidence type="ECO:0000256" key="3">
    <source>
        <dbReference type="ARBA" id="ARBA00001966"/>
    </source>
</evidence>
<feature type="domain" description="2Fe-2S ferredoxin-type" evidence="15">
    <location>
        <begin position="3"/>
        <end position="79"/>
    </location>
</feature>
<dbReference type="GO" id="GO:0016020">
    <property type="term" value="C:membrane"/>
    <property type="evidence" value="ECO:0007669"/>
    <property type="project" value="TreeGrafter"/>
</dbReference>
<gene>
    <name evidence="19" type="ORF">UF66_1738</name>
</gene>
<dbReference type="GO" id="GO:0043546">
    <property type="term" value="F:molybdopterin cofactor binding"/>
    <property type="evidence" value="ECO:0007669"/>
    <property type="project" value="InterPro"/>
</dbReference>
<dbReference type="InterPro" id="IPR050123">
    <property type="entry name" value="Prok_molybdopt-oxidoreductase"/>
</dbReference>
<dbReference type="EC" id="1.17.1.9" evidence="5"/>
<evidence type="ECO:0000259" key="17">
    <source>
        <dbReference type="PROSITE" id="PS51669"/>
    </source>
</evidence>
<dbReference type="InterPro" id="IPR006655">
    <property type="entry name" value="Mopterin_OxRdtase_prok_CS"/>
</dbReference>
<dbReference type="PANTHER" id="PTHR43105">
    <property type="entry name" value="RESPIRATORY NITRATE REDUCTASE"/>
    <property type="match status" value="1"/>
</dbReference>
<evidence type="ECO:0000256" key="4">
    <source>
        <dbReference type="ARBA" id="ARBA00007023"/>
    </source>
</evidence>
<dbReference type="RefSeq" id="WP_019468330.1">
    <property type="nucleotide sequence ID" value="NZ_BKAS01000009.1"/>
</dbReference>
<dbReference type="InterPro" id="IPR041924">
    <property type="entry name" value="Formate_Dh-H_N"/>
</dbReference>
<evidence type="ECO:0000256" key="5">
    <source>
        <dbReference type="ARBA" id="ARBA00013128"/>
    </source>
</evidence>
<evidence type="ECO:0000256" key="9">
    <source>
        <dbReference type="ARBA" id="ARBA00022723"/>
    </source>
</evidence>
<keyword evidence="6" id="KW-0004">4Fe-4S</keyword>
<dbReference type="PROSITE" id="PS51669">
    <property type="entry name" value="4FE4S_MOW_BIS_MGD"/>
    <property type="match status" value="1"/>
</dbReference>
<dbReference type="FunFam" id="2.20.25.90:FF:000001">
    <property type="entry name" value="Formate dehydrogenase subunit alpha"/>
    <property type="match status" value="1"/>
</dbReference>
<evidence type="ECO:0000259" key="15">
    <source>
        <dbReference type="PROSITE" id="PS51085"/>
    </source>
</evidence>
<comment type="cofactor">
    <cofactor evidence="2">
        <name>Mo-bis(molybdopterin guanine dinucleotide)</name>
        <dbReference type="ChEBI" id="CHEBI:60539"/>
    </cofactor>
</comment>
<comment type="similarity">
    <text evidence="4">In the C-terminal section; belongs to the prokaryotic molybdopterin-containing oxidoreductase family.</text>
</comment>
<evidence type="ECO:0000256" key="14">
    <source>
        <dbReference type="ARBA" id="ARBA00034078"/>
    </source>
</evidence>
<name>A0A0M2P4G6_STACC</name>
<dbReference type="Gene3D" id="2.40.40.20">
    <property type="match status" value="1"/>
</dbReference>
<dbReference type="GO" id="GO:0015942">
    <property type="term" value="P:formate metabolic process"/>
    <property type="evidence" value="ECO:0007669"/>
    <property type="project" value="InterPro"/>
</dbReference>
<dbReference type="Gene3D" id="2.20.25.90">
    <property type="entry name" value="ADC-like domains"/>
    <property type="match status" value="1"/>
</dbReference>
<dbReference type="NCBIfam" id="TIGR01591">
    <property type="entry name" value="Fdh-alpha"/>
    <property type="match status" value="1"/>
</dbReference>
<dbReference type="PROSITE" id="PS51839">
    <property type="entry name" value="4FE4S_HC3"/>
    <property type="match status" value="1"/>
</dbReference>
<dbReference type="InterPro" id="IPR009010">
    <property type="entry name" value="Asp_de-COase-like_dom_sf"/>
</dbReference>
<dbReference type="PROSITE" id="PS51085">
    <property type="entry name" value="2FE2S_FER_2"/>
    <property type="match status" value="1"/>
</dbReference>
<dbReference type="Pfam" id="PF10588">
    <property type="entry name" value="NADH-G_4Fe-4S_3"/>
    <property type="match status" value="1"/>
</dbReference>
<dbReference type="Gene3D" id="3.30.70.20">
    <property type="match status" value="1"/>
</dbReference>
<dbReference type="CDD" id="cd00207">
    <property type="entry name" value="fer2"/>
    <property type="match status" value="1"/>
</dbReference>
<dbReference type="InterPro" id="IPR006657">
    <property type="entry name" value="MoPterin_dinucl-bd_dom"/>
</dbReference>
<evidence type="ECO:0000256" key="6">
    <source>
        <dbReference type="ARBA" id="ARBA00022485"/>
    </source>
</evidence>
<dbReference type="SUPFAM" id="SSF54292">
    <property type="entry name" value="2Fe-2S ferredoxin-like"/>
    <property type="match status" value="1"/>
</dbReference>
<dbReference type="PANTHER" id="PTHR43105:SF14">
    <property type="entry name" value="FORMATE DEHYDROGENASE H"/>
    <property type="match status" value="1"/>
</dbReference>
<dbReference type="Pfam" id="PF00384">
    <property type="entry name" value="Molybdopterin"/>
    <property type="match status" value="1"/>
</dbReference>
<evidence type="ECO:0000256" key="8">
    <source>
        <dbReference type="ARBA" id="ARBA00022714"/>
    </source>
</evidence>
<evidence type="ECO:0000313" key="19">
    <source>
        <dbReference type="EMBL" id="KKI65095.1"/>
    </source>
</evidence>
<evidence type="ECO:0000256" key="10">
    <source>
        <dbReference type="ARBA" id="ARBA00022737"/>
    </source>
</evidence>
<dbReference type="CDD" id="cd02753">
    <property type="entry name" value="MopB_Formate-Dh-H"/>
    <property type="match status" value="1"/>
</dbReference>
<dbReference type="Pfam" id="PF12838">
    <property type="entry name" value="Fer4_7"/>
    <property type="match status" value="1"/>
</dbReference>
<evidence type="ECO:0000256" key="11">
    <source>
        <dbReference type="ARBA" id="ARBA00023002"/>
    </source>
</evidence>
<dbReference type="GO" id="GO:0046872">
    <property type="term" value="F:metal ion binding"/>
    <property type="evidence" value="ECO:0007669"/>
    <property type="project" value="UniProtKB-KW"/>
</dbReference>
<evidence type="ECO:0000313" key="20">
    <source>
        <dbReference type="Proteomes" id="UP000034455"/>
    </source>
</evidence>
<dbReference type="Gene3D" id="3.10.20.740">
    <property type="match status" value="1"/>
</dbReference>
<proteinExistence type="inferred from homology"/>
<evidence type="ECO:0000259" key="16">
    <source>
        <dbReference type="PROSITE" id="PS51379"/>
    </source>
</evidence>
<feature type="domain" description="4Fe-4S His(Cys)3-ligated-type" evidence="18">
    <location>
        <begin position="79"/>
        <end position="119"/>
    </location>
</feature>
<dbReference type="EMBL" id="LAKJ01000003">
    <property type="protein sequence ID" value="KKI65095.1"/>
    <property type="molecule type" value="Genomic_DNA"/>
</dbReference>
<keyword evidence="10" id="KW-0677">Repeat</keyword>
<sequence>MQEHLIITLDGKDYLVEPGTNLLQFIKSQDTFVPSICYNESLGPIETCDTCTVEIDGVMQRACSTTIDKPMIVNTQNDNVQTSQKEALDRILEKHMLYCTVCDYNNGDCEIHNTMDQWGLEHQTYEYKEKPYEKDYGPFYRYDPDQCILCGRCVEVCQDVQVNETLTIDWERQQPRVIWDNDTTINDSSCVGCGQCATVCPCNAMLEVNMEGNAGYMTDLEPGSLAAMIDLTKKAEPGYGPLFAVSDSEAAMREERIEKTKTVCTYCGVGCSFDVWTKGREVLKVQPQHESPANKIATCVKGKFGWDYIDSEERLTKPLVRKNNQFEEVEWDEALQVISENFNKVKASHGSDGLAFISSSKATNEESYLMQKLARQVIGTNNVDNCSRYCQAPATKGLFRTVGHGGDSGSIEDLEIADMVVLIGTNTAEAHPVIASRIKRGHKLYNNTLNVFDIRKHEMAERADNFYQPKPGTDLVWLSAVTKYIIDNDLHDKAFVDEWVNGFDEYHKSLAPYTMTFAEETTGISQEALIDFAHQVVNAKTVSIAWAMGVTQQDIGSDTSTAISNLLLATGNYRKPGTGAYPLRGHNNVQGCSDMGSMPDQFPGYQKVADDEIRAKFEREYGETLPSVPGKDNHQMMEGIHAGEIDALYLYGEDTGIVDSNINYVQAALEKVGFLVVQDEFFTFTASYADVVLPACPSLEKTGTFTNTERRIQRLYQALEPKGESKPDWVIIQDVARTLGYDWNYTHPSQIMDEIAKLTPSYSGVNYDRLDGYNSLQWPVAEDGTDQPTLYIDGFNFEDGKANFYPLTFDNFFKVNEEYDLHVNNGRLLEHFHEGNMTYKVPGLAYKVPQPFVEVSPELAQERDIHEGAEVKLISDSGEAELIAHVTDRVKGKEIYIPLNNNAMINGDQGAINLLTNSDVDKDTDTPSYKRTSCRMEVKTRRGKSPLNPTNFRVDKQRQPQYSVRVEDKWKRDDYTFPGSQVNK</sequence>
<dbReference type="PROSITE" id="PS51379">
    <property type="entry name" value="4FE4S_FER_2"/>
    <property type="match status" value="2"/>
</dbReference>
<dbReference type="Gene3D" id="3.40.50.740">
    <property type="match status" value="1"/>
</dbReference>
<comment type="cofactor">
    <cofactor evidence="14">
        <name>[2Fe-2S] cluster</name>
        <dbReference type="ChEBI" id="CHEBI:190135"/>
    </cofactor>
</comment>
<dbReference type="FunFam" id="3.30.70.20:FF:000032">
    <property type="entry name" value="Formate dehydrogenase, alpha subunit"/>
    <property type="match status" value="1"/>
</dbReference>
<dbReference type="GO" id="GO:0008863">
    <property type="term" value="F:formate dehydrogenase (NAD+) activity"/>
    <property type="evidence" value="ECO:0007669"/>
    <property type="project" value="UniProtKB-EC"/>
</dbReference>
<feature type="domain" description="4Fe-4S ferredoxin-type" evidence="16">
    <location>
        <begin position="138"/>
        <end position="167"/>
    </location>
</feature>
<evidence type="ECO:0000259" key="18">
    <source>
        <dbReference type="PROSITE" id="PS51839"/>
    </source>
</evidence>
<comment type="catalytic activity">
    <reaction evidence="1">
        <text>formate + NAD(+) = CO2 + NADH</text>
        <dbReference type="Rhea" id="RHEA:15985"/>
        <dbReference type="ChEBI" id="CHEBI:15740"/>
        <dbReference type="ChEBI" id="CHEBI:16526"/>
        <dbReference type="ChEBI" id="CHEBI:57540"/>
        <dbReference type="ChEBI" id="CHEBI:57945"/>
        <dbReference type="EC" id="1.17.1.9"/>
    </reaction>
</comment>
<dbReference type="GO" id="GO:0051539">
    <property type="term" value="F:4 iron, 4 sulfur cluster binding"/>
    <property type="evidence" value="ECO:0007669"/>
    <property type="project" value="UniProtKB-KW"/>
</dbReference>
<dbReference type="PROSITE" id="PS00198">
    <property type="entry name" value="4FE4S_FER_1"/>
    <property type="match status" value="1"/>
</dbReference>
<keyword evidence="13" id="KW-0411">Iron-sulfur</keyword>
<feature type="domain" description="4Fe-4S Mo/W bis-MGD-type" evidence="17">
    <location>
        <begin position="257"/>
        <end position="313"/>
    </location>
</feature>